<feature type="domain" description="Membrane transport protein MMPL" evidence="8">
    <location>
        <begin position="106"/>
        <end position="345"/>
    </location>
</feature>
<evidence type="ECO:0000256" key="1">
    <source>
        <dbReference type="ARBA" id="ARBA00004651"/>
    </source>
</evidence>
<feature type="transmembrane region" description="Helical" evidence="7">
    <location>
        <begin position="204"/>
        <end position="226"/>
    </location>
</feature>
<reference evidence="9" key="1">
    <citation type="submission" date="2013-08" db="EMBL/GenBank/DDBJ databases">
        <authorList>
            <person name="Mendez C."/>
            <person name="Richter M."/>
            <person name="Ferrer M."/>
            <person name="Sanchez J."/>
        </authorList>
    </citation>
    <scope>NUCLEOTIDE SEQUENCE</scope>
</reference>
<organism evidence="9">
    <name type="scientific">mine drainage metagenome</name>
    <dbReference type="NCBI Taxonomy" id="410659"/>
    <lineage>
        <taxon>unclassified sequences</taxon>
        <taxon>metagenomes</taxon>
        <taxon>ecological metagenomes</taxon>
    </lineage>
</organism>
<accession>T1BWE6</accession>
<dbReference type="InterPro" id="IPR050545">
    <property type="entry name" value="Mycobact_MmpL"/>
</dbReference>
<dbReference type="PANTHER" id="PTHR33406">
    <property type="entry name" value="MEMBRANE PROTEIN MJ1562-RELATED"/>
    <property type="match status" value="1"/>
</dbReference>
<dbReference type="PANTHER" id="PTHR33406:SF6">
    <property type="entry name" value="MEMBRANE PROTEIN YDGH-RELATED"/>
    <property type="match status" value="1"/>
</dbReference>
<proteinExistence type="inferred from homology"/>
<keyword evidence="3" id="KW-1003">Cell membrane</keyword>
<evidence type="ECO:0000313" key="9">
    <source>
        <dbReference type="EMBL" id="EQD77271.1"/>
    </source>
</evidence>
<dbReference type="SUPFAM" id="SSF82866">
    <property type="entry name" value="Multidrug efflux transporter AcrB transmembrane domain"/>
    <property type="match status" value="1"/>
</dbReference>
<feature type="transmembrane region" description="Helical" evidence="7">
    <location>
        <begin position="304"/>
        <end position="324"/>
    </location>
</feature>
<reference evidence="9" key="2">
    <citation type="journal article" date="2014" name="ISME J.">
        <title>Microbial stratification in low pH oxic and suboxic macroscopic growths along an acid mine drainage.</title>
        <authorList>
            <person name="Mendez-Garcia C."/>
            <person name="Mesa V."/>
            <person name="Sprenger R.R."/>
            <person name="Richter M."/>
            <person name="Diez M.S."/>
            <person name="Solano J."/>
            <person name="Bargiela R."/>
            <person name="Golyshina O.V."/>
            <person name="Manteca A."/>
            <person name="Ramos J.L."/>
            <person name="Gallego J.R."/>
            <person name="Llorente I."/>
            <person name="Martins Dos Santos V.A."/>
            <person name="Jensen O.N."/>
            <person name="Pelaez A.I."/>
            <person name="Sanchez J."/>
            <person name="Ferrer M."/>
        </authorList>
    </citation>
    <scope>NUCLEOTIDE SEQUENCE</scope>
</reference>
<name>T1BWE6_9ZZZZ</name>
<protein>
    <submittedName>
        <fullName evidence="9">MMPL domain-containing protein</fullName>
    </submittedName>
</protein>
<dbReference type="InterPro" id="IPR004869">
    <property type="entry name" value="MMPL_dom"/>
</dbReference>
<comment type="caution">
    <text evidence="9">The sequence shown here is derived from an EMBL/GenBank/DDBJ whole genome shotgun (WGS) entry which is preliminary data.</text>
</comment>
<dbReference type="Gene3D" id="1.20.1640.10">
    <property type="entry name" value="Multidrug efflux transporter AcrB transmembrane domain"/>
    <property type="match status" value="1"/>
</dbReference>
<gene>
    <name evidence="9" type="ORF">B1B_01157</name>
</gene>
<feature type="transmembrane region" description="Helical" evidence="7">
    <location>
        <begin position="276"/>
        <end position="298"/>
    </location>
</feature>
<comment type="similarity">
    <text evidence="2">Belongs to the resistance-nodulation-cell division (RND) (TC 2.A.6) family. MmpL subfamily.</text>
</comment>
<keyword evidence="4 7" id="KW-0812">Transmembrane</keyword>
<feature type="transmembrane region" description="Helical" evidence="7">
    <location>
        <begin position="232"/>
        <end position="255"/>
    </location>
</feature>
<evidence type="ECO:0000259" key="8">
    <source>
        <dbReference type="Pfam" id="PF03176"/>
    </source>
</evidence>
<feature type="transmembrane region" description="Helical" evidence="7">
    <location>
        <begin position="179"/>
        <end position="197"/>
    </location>
</feature>
<dbReference type="AlphaFoldDB" id="T1BWE6"/>
<feature type="non-terminal residue" evidence="9">
    <location>
        <position position="1"/>
    </location>
</feature>
<sequence length="364" mass="38367">SDYSYFDQLPSSAPAAQGLTVISHAFGPGYVFPMTVLVTLAAPPFPPGGAPNATEVSELSAVNARLTTTNGVARIGSLFGPGGASLSTWLSLPALPPAVRAGLSSTLAEFVGTDGRTVLFTVYLNESGQSTAAVQTLGTVRSDLTAYAAAHPDLAAIHYGGAPAVTEDLKDQLSQSTQLMFLAIVVGLLIFLFVALGSALLPPLALITIGISVAWAWALTALITVNGFGLSLFFYIPPVLFLLIMGLGMDYNIFLLTRVREERLRTGPTTESVVEAVTHTGGIITAAGMILAGAFFSLTLAHVVLLRVLGFAVGLAVLLDAMVVRTYLVPALLKSTGERAWWGPRWVRRRSPPPERSQDPSHRP</sequence>
<dbReference type="EMBL" id="AUZY01000827">
    <property type="protein sequence ID" value="EQD77271.1"/>
    <property type="molecule type" value="Genomic_DNA"/>
</dbReference>
<evidence type="ECO:0000256" key="7">
    <source>
        <dbReference type="SAM" id="Phobius"/>
    </source>
</evidence>
<dbReference type="Pfam" id="PF03176">
    <property type="entry name" value="MMPL"/>
    <property type="match status" value="1"/>
</dbReference>
<comment type="subcellular location">
    <subcellularLocation>
        <location evidence="1">Cell membrane</location>
        <topology evidence="1">Multi-pass membrane protein</topology>
    </subcellularLocation>
</comment>
<evidence type="ECO:0000256" key="3">
    <source>
        <dbReference type="ARBA" id="ARBA00022475"/>
    </source>
</evidence>
<evidence type="ECO:0000256" key="6">
    <source>
        <dbReference type="ARBA" id="ARBA00023136"/>
    </source>
</evidence>
<evidence type="ECO:0000256" key="2">
    <source>
        <dbReference type="ARBA" id="ARBA00010157"/>
    </source>
</evidence>
<evidence type="ECO:0000256" key="5">
    <source>
        <dbReference type="ARBA" id="ARBA00022989"/>
    </source>
</evidence>
<keyword evidence="6 7" id="KW-0472">Membrane</keyword>
<evidence type="ECO:0000256" key="4">
    <source>
        <dbReference type="ARBA" id="ARBA00022692"/>
    </source>
</evidence>
<dbReference type="GO" id="GO:0005886">
    <property type="term" value="C:plasma membrane"/>
    <property type="evidence" value="ECO:0007669"/>
    <property type="project" value="UniProtKB-SubCell"/>
</dbReference>
<keyword evidence="5 7" id="KW-1133">Transmembrane helix</keyword>